<dbReference type="Gene3D" id="3.40.50.1820">
    <property type="entry name" value="alpha/beta hydrolase"/>
    <property type="match status" value="1"/>
</dbReference>
<organism evidence="5 6">
    <name type="scientific">Actinophytocola algeriensis</name>
    <dbReference type="NCBI Taxonomy" id="1768010"/>
    <lineage>
        <taxon>Bacteria</taxon>
        <taxon>Bacillati</taxon>
        <taxon>Actinomycetota</taxon>
        <taxon>Actinomycetes</taxon>
        <taxon>Pseudonocardiales</taxon>
        <taxon>Pseudonocardiaceae</taxon>
    </lineage>
</organism>
<evidence type="ECO:0000259" key="4">
    <source>
        <dbReference type="Pfam" id="PF00135"/>
    </source>
</evidence>
<dbReference type="SUPFAM" id="SSF53474">
    <property type="entry name" value="alpha/beta-Hydrolases"/>
    <property type="match status" value="1"/>
</dbReference>
<dbReference type="EC" id="3.1.1.-" evidence="3"/>
<keyword evidence="2 3" id="KW-0378">Hydrolase</keyword>
<sequence length="521" mass="55537">MNWRRVLGIMSVVGLLCTGLVPAAAAGPRDVVWTGNGPLRGTVHSDYVEYLGVPYAAPPVGHLRWRPPAPARDWHGVLDATAPRSQCAQLALFDSPETHVEDCLYLNVSTPRRVRPGTPVLVWFHGGSFLAGSGDLYDGRRLAAEGDVIVVTVNFRVGALGYLALPALSAEKAGVQSGNFGLQDQQAALRWVQRNIARFGGNPANVTIGGQSSGAVSNCMHLVSPTAAGLFQKVIGASGSCTWQLPTAPQAETAGTAFAAGLGCTDPATAADCLRGKEVVDLLRAWPGGTPVVGGREFPIQPAEGLRTDRFRHVPMLLGNTLDEERFTVSLVYDGSGNPVTAAQYPEIIRSTYGADADRVLARYPADRYPTPGIALATVNSDALPPLSTCEHLKQYRSAAARPLPVPVYAYQFADRTAPPLVDIPGFDEGAAHITDMNYVFPQVFGSPLNPAQQALARTMVRYWANFVRTGDPNGRGLPDWPRFHNASDVLSLDLGRRGIRPVDVSAASNCAFWASVNPAG</sequence>
<feature type="signal peptide" evidence="3">
    <location>
        <begin position="1"/>
        <end position="25"/>
    </location>
</feature>
<evidence type="ECO:0000256" key="2">
    <source>
        <dbReference type="ARBA" id="ARBA00022801"/>
    </source>
</evidence>
<dbReference type="AlphaFoldDB" id="A0A7W7VK06"/>
<dbReference type="EMBL" id="JACHJQ010000017">
    <property type="protein sequence ID" value="MBB4912839.1"/>
    <property type="molecule type" value="Genomic_DNA"/>
</dbReference>
<comment type="caution">
    <text evidence="5">The sequence shown here is derived from an EMBL/GenBank/DDBJ whole genome shotgun (WGS) entry which is preliminary data.</text>
</comment>
<evidence type="ECO:0000256" key="3">
    <source>
        <dbReference type="RuleBase" id="RU361235"/>
    </source>
</evidence>
<dbReference type="InterPro" id="IPR019826">
    <property type="entry name" value="Carboxylesterase_B_AS"/>
</dbReference>
<dbReference type="PROSITE" id="PS00122">
    <property type="entry name" value="CARBOXYLESTERASE_B_1"/>
    <property type="match status" value="1"/>
</dbReference>
<gene>
    <name evidence="5" type="ORF">FHR82_009113</name>
</gene>
<evidence type="ECO:0000256" key="1">
    <source>
        <dbReference type="ARBA" id="ARBA00005964"/>
    </source>
</evidence>
<dbReference type="RefSeq" id="WP_184816785.1">
    <property type="nucleotide sequence ID" value="NZ_JACHJQ010000017.1"/>
</dbReference>
<dbReference type="Pfam" id="PF00135">
    <property type="entry name" value="COesterase"/>
    <property type="match status" value="1"/>
</dbReference>
<proteinExistence type="inferred from homology"/>
<evidence type="ECO:0000313" key="5">
    <source>
        <dbReference type="EMBL" id="MBB4912839.1"/>
    </source>
</evidence>
<keyword evidence="3" id="KW-0732">Signal</keyword>
<reference evidence="5 6" key="1">
    <citation type="submission" date="2020-08" db="EMBL/GenBank/DDBJ databases">
        <title>Genomic Encyclopedia of Type Strains, Phase III (KMG-III): the genomes of soil and plant-associated and newly described type strains.</title>
        <authorList>
            <person name="Whitman W."/>
        </authorList>
    </citation>
    <scope>NUCLEOTIDE SEQUENCE [LARGE SCALE GENOMIC DNA]</scope>
    <source>
        <strain evidence="5 6">CECT 8960</strain>
    </source>
</reference>
<dbReference type="Proteomes" id="UP000520767">
    <property type="component" value="Unassembled WGS sequence"/>
</dbReference>
<evidence type="ECO:0000313" key="6">
    <source>
        <dbReference type="Proteomes" id="UP000520767"/>
    </source>
</evidence>
<feature type="domain" description="Carboxylesterase type B" evidence="4">
    <location>
        <begin position="31"/>
        <end position="498"/>
    </location>
</feature>
<feature type="chain" id="PRO_5031600923" description="Carboxylic ester hydrolase" evidence="3">
    <location>
        <begin position="26"/>
        <end position="521"/>
    </location>
</feature>
<dbReference type="PANTHER" id="PTHR11559">
    <property type="entry name" value="CARBOXYLESTERASE"/>
    <property type="match status" value="1"/>
</dbReference>
<name>A0A7W7VK06_9PSEU</name>
<accession>A0A7W7VK06</accession>
<comment type="similarity">
    <text evidence="1 3">Belongs to the type-B carboxylesterase/lipase family.</text>
</comment>
<protein>
    <recommendedName>
        <fullName evidence="3">Carboxylic ester hydrolase</fullName>
        <ecNumber evidence="3">3.1.1.-</ecNumber>
    </recommendedName>
</protein>
<dbReference type="InterPro" id="IPR050309">
    <property type="entry name" value="Type-B_Carboxylest/Lipase"/>
</dbReference>
<dbReference type="InterPro" id="IPR002018">
    <property type="entry name" value="CarbesteraseB"/>
</dbReference>
<dbReference type="GO" id="GO:0016787">
    <property type="term" value="F:hydrolase activity"/>
    <property type="evidence" value="ECO:0007669"/>
    <property type="project" value="UniProtKB-KW"/>
</dbReference>
<dbReference type="InterPro" id="IPR029058">
    <property type="entry name" value="AB_hydrolase_fold"/>
</dbReference>
<keyword evidence="6" id="KW-1185">Reference proteome</keyword>